<dbReference type="PANTHER" id="PTHR24287">
    <property type="entry name" value="P450, PUTATIVE (EUROFUNG)-RELATED"/>
    <property type="match status" value="1"/>
</dbReference>
<evidence type="ECO:0008006" key="11">
    <source>
        <dbReference type="Google" id="ProtNLM"/>
    </source>
</evidence>
<dbReference type="PROSITE" id="PS00086">
    <property type="entry name" value="CYTOCHROME_P450"/>
    <property type="match status" value="1"/>
</dbReference>
<name>A0A364KWW9_TALAM</name>
<dbReference type="InterPro" id="IPR047146">
    <property type="entry name" value="Cyt_P450_E_CYP52_fungi"/>
</dbReference>
<keyword evidence="8" id="KW-0812">Transmembrane</keyword>
<comment type="cofactor">
    <cofactor evidence="1">
        <name>heme</name>
        <dbReference type="ChEBI" id="CHEBI:30413"/>
    </cofactor>
</comment>
<proteinExistence type="inferred from homology"/>
<evidence type="ECO:0000313" key="10">
    <source>
        <dbReference type="Proteomes" id="UP000249363"/>
    </source>
</evidence>
<dbReference type="STRING" id="1196081.A0A364KWW9"/>
<dbReference type="GO" id="GO:0016712">
    <property type="term" value="F:oxidoreductase activity, acting on paired donors, with incorporation or reduction of molecular oxygen, reduced flavin or flavoprotein as one donor, and incorporation of one atom of oxygen"/>
    <property type="evidence" value="ECO:0007669"/>
    <property type="project" value="InterPro"/>
</dbReference>
<dbReference type="AlphaFoldDB" id="A0A364KWW9"/>
<keyword evidence="8" id="KW-0472">Membrane</keyword>
<evidence type="ECO:0000313" key="9">
    <source>
        <dbReference type="EMBL" id="RAO68040.1"/>
    </source>
</evidence>
<dbReference type="RefSeq" id="XP_040732556.1">
    <property type="nucleotide sequence ID" value="XM_040876377.1"/>
</dbReference>
<dbReference type="CDD" id="cd11063">
    <property type="entry name" value="CYP52"/>
    <property type="match status" value="1"/>
</dbReference>
<dbReference type="SUPFAM" id="SSF48264">
    <property type="entry name" value="Cytochrome P450"/>
    <property type="match status" value="1"/>
</dbReference>
<evidence type="ECO:0000256" key="5">
    <source>
        <dbReference type="ARBA" id="ARBA00023004"/>
    </source>
</evidence>
<keyword evidence="10" id="KW-1185">Reference proteome</keyword>
<dbReference type="OrthoDB" id="1470350at2759"/>
<dbReference type="InterPro" id="IPR001128">
    <property type="entry name" value="Cyt_P450"/>
</dbReference>
<dbReference type="PRINTS" id="PR01239">
    <property type="entry name" value="EP450IICYP52"/>
</dbReference>
<comment type="caution">
    <text evidence="9">The sequence shown here is derived from an EMBL/GenBank/DDBJ whole genome shotgun (WGS) entry which is preliminary data.</text>
</comment>
<dbReference type="Pfam" id="PF00067">
    <property type="entry name" value="p450"/>
    <property type="match status" value="1"/>
</dbReference>
<comment type="similarity">
    <text evidence="2 7">Belongs to the cytochrome P450 family.</text>
</comment>
<dbReference type="InterPro" id="IPR002974">
    <property type="entry name" value="Cyt_P450_E_CYP52_ascomycetes"/>
</dbReference>
<dbReference type="Gene3D" id="1.10.630.10">
    <property type="entry name" value="Cytochrome P450"/>
    <property type="match status" value="1"/>
</dbReference>
<dbReference type="GeneID" id="63793268"/>
<evidence type="ECO:0000256" key="2">
    <source>
        <dbReference type="ARBA" id="ARBA00010617"/>
    </source>
</evidence>
<keyword evidence="8" id="KW-1133">Transmembrane helix</keyword>
<dbReference type="InterPro" id="IPR036396">
    <property type="entry name" value="Cyt_P450_sf"/>
</dbReference>
<keyword evidence="3 7" id="KW-0479">Metal-binding</keyword>
<reference evidence="9 10" key="1">
    <citation type="journal article" date="2017" name="Biotechnol. Biofuels">
        <title>Differential beta-glucosidase expression as a function of carbon source availability in Talaromyces amestolkiae: a genomic and proteomic approach.</title>
        <authorList>
            <person name="de Eugenio L.I."/>
            <person name="Mendez-Liter J.A."/>
            <person name="Nieto-Dominguez M."/>
            <person name="Alonso L."/>
            <person name="Gil-Munoz J."/>
            <person name="Barriuso J."/>
            <person name="Prieto A."/>
            <person name="Martinez M.J."/>
        </authorList>
    </citation>
    <scope>NUCLEOTIDE SEQUENCE [LARGE SCALE GENOMIC DNA]</scope>
    <source>
        <strain evidence="9 10">CIB</strain>
    </source>
</reference>
<keyword evidence="6 7" id="KW-0503">Monooxygenase</keyword>
<keyword evidence="4 7" id="KW-0560">Oxidoreductase</keyword>
<dbReference type="PRINTS" id="PR00385">
    <property type="entry name" value="P450"/>
</dbReference>
<dbReference type="Proteomes" id="UP000249363">
    <property type="component" value="Unassembled WGS sequence"/>
</dbReference>
<keyword evidence="7" id="KW-0349">Heme</keyword>
<dbReference type="PANTHER" id="PTHR24287:SF5">
    <property type="entry name" value="P450, PUTATIVE (EUROFUNG)-RELATED"/>
    <property type="match status" value="1"/>
</dbReference>
<evidence type="ECO:0000256" key="8">
    <source>
        <dbReference type="SAM" id="Phobius"/>
    </source>
</evidence>
<accession>A0A364KWW9</accession>
<dbReference type="GO" id="GO:0005506">
    <property type="term" value="F:iron ion binding"/>
    <property type="evidence" value="ECO:0007669"/>
    <property type="project" value="InterPro"/>
</dbReference>
<evidence type="ECO:0000256" key="4">
    <source>
        <dbReference type="ARBA" id="ARBA00023002"/>
    </source>
</evidence>
<sequence length="536" mass="60849">MIEELLSNISPSRAALGLGLGLVVLFWVMKLRVARQIHLLGGKSPEIPTHLPVAADFIFASTQAAKKNQDLAFWKQSMVQAQKSNKLDFLPFTAEINQLVSNRLIFTIEPENIKAILTGQFHDFGKGETFHREWKEFLGDSIFATDGELWSSSRHLLRPMFNKDRIVDTQIFETHVQKLIHLFGGSGNANGSKIVDVGGLYFRFTLDAATDYLLGKGTDSLENPETRFAEAFRYVQSRQAIYFRMGPLSPLLSRKKFRQELQVMEDFMQPYIQTVLSLSAEELEKNLSKRETFLDALARFTRDPRVLRDQIVAVLLAGRDTTAGTLSFCTFELSRHPEVVAKLRQEIAERVGVGADARIPTYGDLKDMKYLNAVINETLRFYPVVPFNVRYSLNDTTLPRGGGPDGQSPVGVRADTRIVYSTLLMQREESFYDQSKADKYYDPGQWIPERWTSGWQPKPWQFIPFNGGPRICIGQQFAMLEMLYTITRVLQVYEKIVAVPVSGHDKVEDPVLRFEVTLSPGTEMNTVFLREGEGRP</sequence>
<dbReference type="GO" id="GO:0020037">
    <property type="term" value="F:heme binding"/>
    <property type="evidence" value="ECO:0007669"/>
    <property type="project" value="InterPro"/>
</dbReference>
<gene>
    <name evidence="9" type="ORF">BHQ10_004052</name>
</gene>
<evidence type="ECO:0000256" key="6">
    <source>
        <dbReference type="ARBA" id="ARBA00023033"/>
    </source>
</evidence>
<dbReference type="EMBL" id="MIKG01000006">
    <property type="protein sequence ID" value="RAO68040.1"/>
    <property type="molecule type" value="Genomic_DNA"/>
</dbReference>
<protein>
    <recommendedName>
        <fullName evidence="11">Cytochrome P450</fullName>
    </recommendedName>
</protein>
<dbReference type="InterPro" id="IPR017972">
    <property type="entry name" value="Cyt_P450_CS"/>
</dbReference>
<evidence type="ECO:0000256" key="1">
    <source>
        <dbReference type="ARBA" id="ARBA00001971"/>
    </source>
</evidence>
<organism evidence="9 10">
    <name type="scientific">Talaromyces amestolkiae</name>
    <dbReference type="NCBI Taxonomy" id="1196081"/>
    <lineage>
        <taxon>Eukaryota</taxon>
        <taxon>Fungi</taxon>
        <taxon>Dikarya</taxon>
        <taxon>Ascomycota</taxon>
        <taxon>Pezizomycotina</taxon>
        <taxon>Eurotiomycetes</taxon>
        <taxon>Eurotiomycetidae</taxon>
        <taxon>Eurotiales</taxon>
        <taxon>Trichocomaceae</taxon>
        <taxon>Talaromyces</taxon>
        <taxon>Talaromyces sect. Talaromyces</taxon>
    </lineage>
</organism>
<keyword evidence="5 7" id="KW-0408">Iron</keyword>
<evidence type="ECO:0000256" key="7">
    <source>
        <dbReference type="RuleBase" id="RU000461"/>
    </source>
</evidence>
<feature type="transmembrane region" description="Helical" evidence="8">
    <location>
        <begin position="12"/>
        <end position="29"/>
    </location>
</feature>
<evidence type="ECO:0000256" key="3">
    <source>
        <dbReference type="ARBA" id="ARBA00022723"/>
    </source>
</evidence>